<dbReference type="AlphaFoldDB" id="A0A8T1WKA1"/>
<protein>
    <submittedName>
        <fullName evidence="1">Uncharacterized protein</fullName>
    </submittedName>
</protein>
<proteinExistence type="predicted"/>
<evidence type="ECO:0000313" key="1">
    <source>
        <dbReference type="EMBL" id="KAG7392139.1"/>
    </source>
</evidence>
<keyword evidence="2" id="KW-1185">Reference proteome</keyword>
<organism evidence="1 2">
    <name type="scientific">Phytophthora boehmeriae</name>
    <dbReference type="NCBI Taxonomy" id="109152"/>
    <lineage>
        <taxon>Eukaryota</taxon>
        <taxon>Sar</taxon>
        <taxon>Stramenopiles</taxon>
        <taxon>Oomycota</taxon>
        <taxon>Peronosporomycetes</taxon>
        <taxon>Peronosporales</taxon>
        <taxon>Peronosporaceae</taxon>
        <taxon>Phytophthora</taxon>
    </lineage>
</organism>
<name>A0A8T1WKA1_9STRA</name>
<gene>
    <name evidence="1" type="ORF">PHYBOEH_006475</name>
</gene>
<evidence type="ECO:0000313" key="2">
    <source>
        <dbReference type="Proteomes" id="UP000693981"/>
    </source>
</evidence>
<dbReference type="EMBL" id="JAGDFL010000343">
    <property type="protein sequence ID" value="KAG7392139.1"/>
    <property type="molecule type" value="Genomic_DNA"/>
</dbReference>
<comment type="caution">
    <text evidence="1">The sequence shown here is derived from an EMBL/GenBank/DDBJ whole genome shotgun (WGS) entry which is preliminary data.</text>
</comment>
<accession>A0A8T1WKA1</accession>
<dbReference type="Proteomes" id="UP000693981">
    <property type="component" value="Unassembled WGS sequence"/>
</dbReference>
<reference evidence="1" key="1">
    <citation type="submission" date="2021-02" db="EMBL/GenBank/DDBJ databases">
        <authorList>
            <person name="Palmer J.M."/>
        </authorList>
    </citation>
    <scope>NUCLEOTIDE SEQUENCE</scope>
    <source>
        <strain evidence="1">SCRP23</strain>
    </source>
</reference>
<dbReference type="OrthoDB" id="102943at2759"/>
<sequence>MPTHKTASLVNLKAYVEYVIPQVDMLLGFERDRPFRKLRLKRYIFAKKKLRELCLALTEQGGRGTIVGFGDWSNNDLAGRIKRHPKAPVKPLERELKRYCTVKSIDEFRTSKLHADCHREMSHQYSLRLC</sequence>